<organism evidence="5 6">
    <name type="scientific">candidate division TA06 bacterium SM23_40</name>
    <dbReference type="NCBI Taxonomy" id="1703774"/>
    <lineage>
        <taxon>Bacteria</taxon>
        <taxon>Bacteria division TA06</taxon>
    </lineage>
</organism>
<dbReference type="EMBL" id="LJUI01000185">
    <property type="protein sequence ID" value="KPK65609.1"/>
    <property type="molecule type" value="Genomic_DNA"/>
</dbReference>
<dbReference type="InterPro" id="IPR019734">
    <property type="entry name" value="TPR_rpt"/>
</dbReference>
<keyword evidence="2 3" id="KW-0802">TPR repeat</keyword>
<dbReference type="AlphaFoldDB" id="A0A0S8FYJ3"/>
<dbReference type="InterPro" id="IPR051685">
    <property type="entry name" value="Ycf3/AcsC/BcsC/TPR_MFPF"/>
</dbReference>
<proteinExistence type="predicted"/>
<feature type="chain" id="PRO_5006646555" evidence="4">
    <location>
        <begin position="21"/>
        <end position="585"/>
    </location>
</feature>
<reference evidence="5 6" key="1">
    <citation type="journal article" date="2015" name="Microbiome">
        <title>Genomic resolution of linkages in carbon, nitrogen, and sulfur cycling among widespread estuary sediment bacteria.</title>
        <authorList>
            <person name="Baker B.J."/>
            <person name="Lazar C.S."/>
            <person name="Teske A.P."/>
            <person name="Dick G.J."/>
        </authorList>
    </citation>
    <scope>NUCLEOTIDE SEQUENCE [LARGE SCALE GENOMIC DNA]</scope>
    <source>
        <strain evidence="5">SM23_40</strain>
    </source>
</reference>
<dbReference type="PANTHER" id="PTHR44943">
    <property type="entry name" value="CELLULOSE SYNTHASE OPERON PROTEIN C"/>
    <property type="match status" value="1"/>
</dbReference>
<feature type="signal peptide" evidence="4">
    <location>
        <begin position="1"/>
        <end position="20"/>
    </location>
</feature>
<evidence type="ECO:0000313" key="6">
    <source>
        <dbReference type="Proteomes" id="UP000051717"/>
    </source>
</evidence>
<feature type="repeat" description="TPR" evidence="3">
    <location>
        <begin position="302"/>
        <end position="335"/>
    </location>
</feature>
<accession>A0A0S8FYJ3</accession>
<sequence>MKRACLALLISLIGFTLAFAQQKDEVRAELDRARRLERLNRYEEALRIHKRLFSADPGNSQAVDGIERDLLQLKRYTELIDFLQELLKEHPTDRPLLEKLGNALYRSDQKEEAEVTWSRIIEGEPHDEGSYAGVARQYLHNGLIDKTVDTYLEGRKRLDQPSLFARELARLYSSQMEFEEATREYVRLLEANPKQYSYVENMIGQFKRADTIDDAVAAVLEEAVESHPDDSHFRRLLGNHYFRTAQPERAYEQYVKVEEAERSNGGTLFDFAEGAYREGFYSTALTAYRHILELYPTSPLGPKIMQGIGRSLAKVGRFEDAISAFRSLASLYPTSKEKESALFEIGEIQLLELGQVDSALSAFGDLVDGRKRGRHYFDAMFRIGECLVVKGDLDGAKQEYEEVRKQARELPEIGDEATFRIGEVDYFRGDFDGALSELERLAKADPKGAYVNDALSLIVFIEENRVMGDDALRAFATAALLERQKSHSEAIEAYQRIRTHYSYSFLGDDALLKIGALQSEQGQFEVAIETYQQLLSTYPSSDLSDEAQRRVGEAYEVGLHDLPKAIEAYEEILSKYPDSRFDNCR</sequence>
<dbReference type="SUPFAM" id="SSF48452">
    <property type="entry name" value="TPR-like"/>
    <property type="match status" value="3"/>
</dbReference>
<dbReference type="InterPro" id="IPR011990">
    <property type="entry name" value="TPR-like_helical_dom_sf"/>
</dbReference>
<keyword evidence="4" id="KW-0732">Signal</keyword>
<dbReference type="Gene3D" id="1.25.40.10">
    <property type="entry name" value="Tetratricopeptide repeat domain"/>
    <property type="match status" value="5"/>
</dbReference>
<keyword evidence="1" id="KW-0677">Repeat</keyword>
<evidence type="ECO:0000256" key="4">
    <source>
        <dbReference type="SAM" id="SignalP"/>
    </source>
</evidence>
<dbReference type="Proteomes" id="UP000051717">
    <property type="component" value="Unassembled WGS sequence"/>
</dbReference>
<evidence type="ECO:0000256" key="2">
    <source>
        <dbReference type="ARBA" id="ARBA00022803"/>
    </source>
</evidence>
<protein>
    <submittedName>
        <fullName evidence="5">Uncharacterized protein</fullName>
    </submittedName>
</protein>
<dbReference type="PANTHER" id="PTHR44943:SF8">
    <property type="entry name" value="TPR REPEAT-CONTAINING PROTEIN MJ0263"/>
    <property type="match status" value="1"/>
</dbReference>
<evidence type="ECO:0000256" key="3">
    <source>
        <dbReference type="PROSITE-ProRule" id="PRU00339"/>
    </source>
</evidence>
<evidence type="ECO:0000256" key="1">
    <source>
        <dbReference type="ARBA" id="ARBA00022737"/>
    </source>
</evidence>
<feature type="repeat" description="TPR" evidence="3">
    <location>
        <begin position="415"/>
        <end position="448"/>
    </location>
</feature>
<evidence type="ECO:0000313" key="5">
    <source>
        <dbReference type="EMBL" id="KPK65609.1"/>
    </source>
</evidence>
<dbReference type="SMART" id="SM00028">
    <property type="entry name" value="TPR"/>
    <property type="match status" value="10"/>
</dbReference>
<dbReference type="Pfam" id="PF13174">
    <property type="entry name" value="TPR_6"/>
    <property type="match status" value="2"/>
</dbReference>
<gene>
    <name evidence="5" type="ORF">AMJ82_12375</name>
</gene>
<dbReference type="PROSITE" id="PS50005">
    <property type="entry name" value="TPR"/>
    <property type="match status" value="4"/>
</dbReference>
<comment type="caution">
    <text evidence="5">The sequence shown here is derived from an EMBL/GenBank/DDBJ whole genome shotgun (WGS) entry which is preliminary data.</text>
</comment>
<dbReference type="Pfam" id="PF13432">
    <property type="entry name" value="TPR_16"/>
    <property type="match status" value="2"/>
</dbReference>
<name>A0A0S8FYJ3_UNCT6</name>
<feature type="repeat" description="TPR" evidence="3">
    <location>
        <begin position="162"/>
        <end position="195"/>
    </location>
</feature>
<feature type="repeat" description="TPR" evidence="3">
    <location>
        <begin position="508"/>
        <end position="541"/>
    </location>
</feature>